<sequence>MKVINFAYLQYVEDSIQCWKFTFLAYRAIFRRSSAEGRCFKQSLKSLAREQLDMDIQSVGGHDSAEDAWAAMRLVLRAARSPHL</sequence>
<reference evidence="1 2" key="1">
    <citation type="submission" date="2019-10" db="EMBL/GenBank/DDBJ databases">
        <title>Assembly and Annotation for the nematode Trichostrongylus colubriformis.</title>
        <authorList>
            <person name="Martin J."/>
        </authorList>
    </citation>
    <scope>NUCLEOTIDE SEQUENCE [LARGE SCALE GENOMIC DNA]</scope>
    <source>
        <strain evidence="1">G859</strain>
        <tissue evidence="1">Whole worm</tissue>
    </source>
</reference>
<name>A0AAN8IN17_TRICO</name>
<gene>
    <name evidence="1" type="ORF">GCK32_022433</name>
</gene>
<dbReference type="EMBL" id="WIXE01007332">
    <property type="protein sequence ID" value="KAK5980504.1"/>
    <property type="molecule type" value="Genomic_DNA"/>
</dbReference>
<proteinExistence type="predicted"/>
<dbReference type="SUPFAM" id="SSF53098">
    <property type="entry name" value="Ribonuclease H-like"/>
    <property type="match status" value="1"/>
</dbReference>
<evidence type="ECO:0008006" key="3">
    <source>
        <dbReference type="Google" id="ProtNLM"/>
    </source>
</evidence>
<protein>
    <recommendedName>
        <fullName evidence="3">Exonuclease domain-containing protein</fullName>
    </recommendedName>
</protein>
<comment type="caution">
    <text evidence="1">The sequence shown here is derived from an EMBL/GenBank/DDBJ whole genome shotgun (WGS) entry which is preliminary data.</text>
</comment>
<dbReference type="AlphaFoldDB" id="A0AAN8IN17"/>
<accession>A0AAN8IN17</accession>
<keyword evidence="2" id="KW-1185">Reference proteome</keyword>
<dbReference type="InterPro" id="IPR012337">
    <property type="entry name" value="RNaseH-like_sf"/>
</dbReference>
<dbReference type="GO" id="GO:0003676">
    <property type="term" value="F:nucleic acid binding"/>
    <property type="evidence" value="ECO:0007669"/>
    <property type="project" value="InterPro"/>
</dbReference>
<dbReference type="Gene3D" id="3.30.420.10">
    <property type="entry name" value="Ribonuclease H-like superfamily/Ribonuclease H"/>
    <property type="match status" value="1"/>
</dbReference>
<dbReference type="Proteomes" id="UP001331761">
    <property type="component" value="Unassembled WGS sequence"/>
</dbReference>
<evidence type="ECO:0000313" key="1">
    <source>
        <dbReference type="EMBL" id="KAK5980504.1"/>
    </source>
</evidence>
<evidence type="ECO:0000313" key="2">
    <source>
        <dbReference type="Proteomes" id="UP001331761"/>
    </source>
</evidence>
<dbReference type="InterPro" id="IPR036397">
    <property type="entry name" value="RNaseH_sf"/>
</dbReference>
<organism evidence="1 2">
    <name type="scientific">Trichostrongylus colubriformis</name>
    <name type="common">Black scour worm</name>
    <dbReference type="NCBI Taxonomy" id="6319"/>
    <lineage>
        <taxon>Eukaryota</taxon>
        <taxon>Metazoa</taxon>
        <taxon>Ecdysozoa</taxon>
        <taxon>Nematoda</taxon>
        <taxon>Chromadorea</taxon>
        <taxon>Rhabditida</taxon>
        <taxon>Rhabditina</taxon>
        <taxon>Rhabditomorpha</taxon>
        <taxon>Strongyloidea</taxon>
        <taxon>Trichostrongylidae</taxon>
        <taxon>Trichostrongylus</taxon>
    </lineage>
</organism>